<protein>
    <submittedName>
        <fullName evidence="4">Phosphoglycerate dehydrogenase-like enzyme</fullName>
    </submittedName>
</protein>
<evidence type="ECO:0000259" key="3">
    <source>
        <dbReference type="Pfam" id="PF02826"/>
    </source>
</evidence>
<dbReference type="Pfam" id="PF02826">
    <property type="entry name" value="2-Hacid_dh_C"/>
    <property type="match status" value="1"/>
</dbReference>
<dbReference type="PANTHER" id="PTHR43333:SF1">
    <property type="entry name" value="D-ISOMER SPECIFIC 2-HYDROXYACID DEHYDROGENASE NAD-BINDING DOMAIN-CONTAINING PROTEIN"/>
    <property type="match status" value="1"/>
</dbReference>
<accession>A0ABS5AMK4</accession>
<evidence type="ECO:0000256" key="2">
    <source>
        <dbReference type="ARBA" id="ARBA00023027"/>
    </source>
</evidence>
<dbReference type="Gene3D" id="3.40.50.720">
    <property type="entry name" value="NAD(P)-binding Rossmann-like Domain"/>
    <property type="match status" value="2"/>
</dbReference>
<feature type="domain" description="D-isomer specific 2-hydroxyacid dehydrogenase NAD-binding" evidence="3">
    <location>
        <begin position="106"/>
        <end position="272"/>
    </location>
</feature>
<reference evidence="4 5" key="1">
    <citation type="submission" date="2021-03" db="EMBL/GenBank/DDBJ databases">
        <title>Sequencing the genomes of 1000 actinobacteria strains.</title>
        <authorList>
            <person name="Klenk H.-P."/>
        </authorList>
    </citation>
    <scope>NUCLEOTIDE SEQUENCE [LARGE SCALE GENOMIC DNA]</scope>
    <source>
        <strain evidence="4 5">DSM 44580</strain>
    </source>
</reference>
<dbReference type="PROSITE" id="PS00671">
    <property type="entry name" value="D_2_HYDROXYACID_DH_3"/>
    <property type="match status" value="1"/>
</dbReference>
<sequence length="307" mass="33267">MTLTVLLPDYPGAVELVSAIDGVRVVPYDPQDQLNLPAEADQAEVFVPPFLAARKLVPLALGMPKLRLVQLLSAGAEAWIGALPEHVALSNCRGAHGGSTAEWAVGALLSIYRDFREFDAAQREGRWAYHQTDTLQDKKVLVVGAGDLGRELERRLLPFDTQVTLVGRTARGDVRGEEELPELLGQYDVVIVVVPMTEDTRHLVDAEFLAHMADGAILVNGARGPVVDTDALLAELTSGRLRAALDVTDPEPLPEGHPLWSAPNLLLTPHVAGSVAGQHQRAFRIVARQIGLFARGEEPENLIRGTY</sequence>
<dbReference type="Proteomes" id="UP001519363">
    <property type="component" value="Unassembled WGS sequence"/>
</dbReference>
<proteinExistence type="predicted"/>
<dbReference type="SUPFAM" id="SSF51735">
    <property type="entry name" value="NAD(P)-binding Rossmann-fold domains"/>
    <property type="match status" value="1"/>
</dbReference>
<keyword evidence="2" id="KW-0520">NAD</keyword>
<dbReference type="InterPro" id="IPR029753">
    <property type="entry name" value="D-isomer_DH_CS"/>
</dbReference>
<organism evidence="4 5">
    <name type="scientific">Crossiella equi</name>
    <dbReference type="NCBI Taxonomy" id="130796"/>
    <lineage>
        <taxon>Bacteria</taxon>
        <taxon>Bacillati</taxon>
        <taxon>Actinomycetota</taxon>
        <taxon>Actinomycetes</taxon>
        <taxon>Pseudonocardiales</taxon>
        <taxon>Pseudonocardiaceae</taxon>
        <taxon>Crossiella</taxon>
    </lineage>
</organism>
<comment type="caution">
    <text evidence="4">The sequence shown here is derived from an EMBL/GenBank/DDBJ whole genome shotgun (WGS) entry which is preliminary data.</text>
</comment>
<dbReference type="PANTHER" id="PTHR43333">
    <property type="entry name" value="2-HACID_DH_C DOMAIN-CONTAINING PROTEIN"/>
    <property type="match status" value="1"/>
</dbReference>
<name>A0ABS5AMK4_9PSEU</name>
<keyword evidence="1" id="KW-0560">Oxidoreductase</keyword>
<keyword evidence="5" id="KW-1185">Reference proteome</keyword>
<dbReference type="RefSeq" id="WP_086783314.1">
    <property type="nucleotide sequence ID" value="NZ_JAGIOO010000001.1"/>
</dbReference>
<evidence type="ECO:0000313" key="5">
    <source>
        <dbReference type="Proteomes" id="UP001519363"/>
    </source>
</evidence>
<dbReference type="InterPro" id="IPR006140">
    <property type="entry name" value="D-isomer_DH_NAD-bd"/>
</dbReference>
<dbReference type="EMBL" id="JAGIOO010000001">
    <property type="protein sequence ID" value="MBP2476935.1"/>
    <property type="molecule type" value="Genomic_DNA"/>
</dbReference>
<dbReference type="InterPro" id="IPR036291">
    <property type="entry name" value="NAD(P)-bd_dom_sf"/>
</dbReference>
<gene>
    <name evidence="4" type="ORF">JOF53_005807</name>
</gene>
<evidence type="ECO:0000313" key="4">
    <source>
        <dbReference type="EMBL" id="MBP2476935.1"/>
    </source>
</evidence>
<dbReference type="CDD" id="cd12166">
    <property type="entry name" value="2-Hacid_dh_7"/>
    <property type="match status" value="1"/>
</dbReference>
<evidence type="ECO:0000256" key="1">
    <source>
        <dbReference type="ARBA" id="ARBA00023002"/>
    </source>
</evidence>